<evidence type="ECO:0000313" key="2">
    <source>
        <dbReference type="Proteomes" id="UP000031668"/>
    </source>
</evidence>
<accession>A0A0C2NDC2</accession>
<comment type="caution">
    <text evidence="1">The sequence shown here is derived from an EMBL/GenBank/DDBJ whole genome shotgun (WGS) entry which is preliminary data.</text>
</comment>
<protein>
    <submittedName>
        <fullName evidence="1">Uncharacterized protein</fullName>
    </submittedName>
</protein>
<dbReference type="EMBL" id="JWZT01001488">
    <property type="protein sequence ID" value="KII71977.1"/>
    <property type="molecule type" value="Genomic_DNA"/>
</dbReference>
<reference evidence="1 2" key="1">
    <citation type="journal article" date="2014" name="Genome Biol. Evol.">
        <title>The genome of the myxosporean Thelohanellus kitauei shows adaptations to nutrient acquisition within its fish host.</title>
        <authorList>
            <person name="Yang Y."/>
            <person name="Xiong J."/>
            <person name="Zhou Z."/>
            <person name="Huo F."/>
            <person name="Miao W."/>
            <person name="Ran C."/>
            <person name="Liu Y."/>
            <person name="Zhang J."/>
            <person name="Feng J."/>
            <person name="Wang M."/>
            <person name="Wang M."/>
            <person name="Wang L."/>
            <person name="Yao B."/>
        </authorList>
    </citation>
    <scope>NUCLEOTIDE SEQUENCE [LARGE SCALE GENOMIC DNA]</scope>
    <source>
        <strain evidence="1">Wuqing</strain>
    </source>
</reference>
<gene>
    <name evidence="1" type="ORF">RF11_10234</name>
</gene>
<keyword evidence="2" id="KW-1185">Reference proteome</keyword>
<name>A0A0C2NDC2_THEKT</name>
<sequence>MTITNLDQSYLIGNTLKTLKLLKDPTENGSSYSAKWKSTYNTFPLKLYTNISVIILLKLIESTLLTNMLLLVDHLIIPVQAGCLKIGSTAEQILSPITHIENGF</sequence>
<dbReference type="AlphaFoldDB" id="A0A0C2NDC2"/>
<organism evidence="1 2">
    <name type="scientific">Thelohanellus kitauei</name>
    <name type="common">Myxosporean</name>
    <dbReference type="NCBI Taxonomy" id="669202"/>
    <lineage>
        <taxon>Eukaryota</taxon>
        <taxon>Metazoa</taxon>
        <taxon>Cnidaria</taxon>
        <taxon>Myxozoa</taxon>
        <taxon>Myxosporea</taxon>
        <taxon>Bivalvulida</taxon>
        <taxon>Platysporina</taxon>
        <taxon>Myxobolidae</taxon>
        <taxon>Thelohanellus</taxon>
    </lineage>
</organism>
<proteinExistence type="predicted"/>
<evidence type="ECO:0000313" key="1">
    <source>
        <dbReference type="EMBL" id="KII71977.1"/>
    </source>
</evidence>
<dbReference type="Proteomes" id="UP000031668">
    <property type="component" value="Unassembled WGS sequence"/>
</dbReference>